<keyword evidence="2" id="KW-1185">Reference proteome</keyword>
<evidence type="ECO:0000313" key="1">
    <source>
        <dbReference type="EMBL" id="CAD6212635.1"/>
    </source>
</evidence>
<dbReference type="OrthoDB" id="10556369at2759"/>
<evidence type="ECO:0000313" key="2">
    <source>
        <dbReference type="Proteomes" id="UP000604825"/>
    </source>
</evidence>
<comment type="caution">
    <text evidence="1">The sequence shown here is derived from an EMBL/GenBank/DDBJ whole genome shotgun (WGS) entry which is preliminary data.</text>
</comment>
<dbReference type="AlphaFoldDB" id="A0A811MZ87"/>
<sequence>MAAGAAYGGGAGPFIFWFNGDRFNAGIFSRPATLSSSSIAVGASSLTVGFFQRIPFSIFLSSVKTRRSKATRLNQIERVRRGGAPDGGDILQHQHHLRLRLGVHSGPHLQHPGQQAPYGVCSGILQASDAEDKENVCPENNTDWLHKNYNYVRTRQPTSHTSCVPNSLTSHNLFNAMATPVTSSNSQRALAKRERYNNMNEHDKENMLQRKRDYKKKMRTQSAGDLAKETLHTVQNDIEYDGALFEPITNQSDEEDHMEAPRAFDIDDLLDDEETRQYIGEDGAFESYRVSVNGVDLNNNEDPYDYVYQNLSDRHHVLRKVPNCLYCGARRFQYESPGF</sequence>
<gene>
    <name evidence="1" type="ORF">NCGR_LOCUS8407</name>
</gene>
<dbReference type="EMBL" id="CAJGYO010000002">
    <property type="protein sequence ID" value="CAD6212635.1"/>
    <property type="molecule type" value="Genomic_DNA"/>
</dbReference>
<name>A0A811MZ87_9POAL</name>
<accession>A0A811MZ87</accession>
<reference evidence="1" key="1">
    <citation type="submission" date="2020-10" db="EMBL/GenBank/DDBJ databases">
        <authorList>
            <person name="Han B."/>
            <person name="Lu T."/>
            <person name="Zhao Q."/>
            <person name="Huang X."/>
            <person name="Zhao Y."/>
        </authorList>
    </citation>
    <scope>NUCLEOTIDE SEQUENCE</scope>
</reference>
<organism evidence="1 2">
    <name type="scientific">Miscanthus lutarioriparius</name>
    <dbReference type="NCBI Taxonomy" id="422564"/>
    <lineage>
        <taxon>Eukaryota</taxon>
        <taxon>Viridiplantae</taxon>
        <taxon>Streptophyta</taxon>
        <taxon>Embryophyta</taxon>
        <taxon>Tracheophyta</taxon>
        <taxon>Spermatophyta</taxon>
        <taxon>Magnoliopsida</taxon>
        <taxon>Liliopsida</taxon>
        <taxon>Poales</taxon>
        <taxon>Poaceae</taxon>
        <taxon>PACMAD clade</taxon>
        <taxon>Panicoideae</taxon>
        <taxon>Andropogonodae</taxon>
        <taxon>Andropogoneae</taxon>
        <taxon>Saccharinae</taxon>
        <taxon>Miscanthus</taxon>
    </lineage>
</organism>
<dbReference type="Proteomes" id="UP000604825">
    <property type="component" value="Unassembled WGS sequence"/>
</dbReference>
<protein>
    <submittedName>
        <fullName evidence="1">Uncharacterized protein</fullName>
    </submittedName>
</protein>
<proteinExistence type="predicted"/>